<evidence type="ECO:0000256" key="1">
    <source>
        <dbReference type="ARBA" id="ARBA00005254"/>
    </source>
</evidence>
<evidence type="ECO:0000313" key="7">
    <source>
        <dbReference type="EMBL" id="AZV78332.1"/>
    </source>
</evidence>
<dbReference type="CDD" id="cd06558">
    <property type="entry name" value="crotonase-like"/>
    <property type="match status" value="1"/>
</dbReference>
<keyword evidence="8" id="KW-1185">Reference proteome</keyword>
<proteinExistence type="inferred from homology"/>
<dbReference type="EMBL" id="CP033219">
    <property type="protein sequence ID" value="AZV78332.1"/>
    <property type="molecule type" value="Genomic_DNA"/>
</dbReference>
<name>A0A3T0N2W7_9RHOB</name>
<keyword evidence="3" id="KW-0809">Transit peptide</keyword>
<protein>
    <recommendedName>
        <fullName evidence="6">Enoyl-CoA hydratase domain-containing protein 3, mitochondrial</fullName>
    </recommendedName>
</protein>
<keyword evidence="4" id="KW-0443">Lipid metabolism</keyword>
<gene>
    <name evidence="7" type="ORF">EBB79_10890</name>
</gene>
<dbReference type="RefSeq" id="WP_127748892.1">
    <property type="nucleotide sequence ID" value="NZ_CP033219.1"/>
</dbReference>
<evidence type="ECO:0000256" key="4">
    <source>
        <dbReference type="ARBA" id="ARBA00023098"/>
    </source>
</evidence>
<dbReference type="KEGG" id="sedi:EBB79_10890"/>
<dbReference type="GO" id="GO:0006631">
    <property type="term" value="P:fatty acid metabolic process"/>
    <property type="evidence" value="ECO:0007669"/>
    <property type="project" value="UniProtKB-KW"/>
</dbReference>
<dbReference type="NCBIfam" id="NF006008">
    <property type="entry name" value="PRK08139.1"/>
    <property type="match status" value="1"/>
</dbReference>
<evidence type="ECO:0000256" key="3">
    <source>
        <dbReference type="ARBA" id="ARBA00022946"/>
    </source>
</evidence>
<comment type="function">
    <text evidence="5">May play a role in fatty acid biosynthesis and insulin sensitivity.</text>
</comment>
<dbReference type="Pfam" id="PF00378">
    <property type="entry name" value="ECH_1"/>
    <property type="match status" value="1"/>
</dbReference>
<comment type="similarity">
    <text evidence="1">Belongs to the enoyl-CoA hydratase/isomerase family.</text>
</comment>
<keyword evidence="2" id="KW-0276">Fatty acid metabolism</keyword>
<dbReference type="OrthoDB" id="9795613at2"/>
<accession>A0A3T0N2W7</accession>
<dbReference type="Gene3D" id="1.10.12.10">
    <property type="entry name" value="Lyase 2-enoyl-coa Hydratase, Chain A, domain 2"/>
    <property type="match status" value="1"/>
</dbReference>
<dbReference type="Gene3D" id="3.90.226.10">
    <property type="entry name" value="2-enoyl-CoA Hydratase, Chain A, domain 1"/>
    <property type="match status" value="1"/>
</dbReference>
<reference evidence="7 8" key="1">
    <citation type="submission" date="2018-10" db="EMBL/GenBank/DDBJ databases">
        <title>Parasedimentitalea marina sp. nov., a psychrophilic bacterium isolated from deep seawater of the New Britain Trench.</title>
        <authorList>
            <person name="Cao J."/>
        </authorList>
    </citation>
    <scope>NUCLEOTIDE SEQUENCE [LARGE SCALE GENOMIC DNA]</scope>
    <source>
        <strain evidence="7 8">W43</strain>
    </source>
</reference>
<dbReference type="InterPro" id="IPR014748">
    <property type="entry name" value="Enoyl-CoA_hydra_C"/>
</dbReference>
<evidence type="ECO:0000256" key="2">
    <source>
        <dbReference type="ARBA" id="ARBA00022832"/>
    </source>
</evidence>
<dbReference type="InterPro" id="IPR001753">
    <property type="entry name" value="Enoyl-CoA_hydra/iso"/>
</dbReference>
<keyword evidence="7" id="KW-0456">Lyase</keyword>
<dbReference type="PANTHER" id="PTHR43602:SF1">
    <property type="entry name" value="ENOYL-COA HYDRATASE DOMAIN-CONTAINING PROTEIN 3, MITOCHONDRIAL"/>
    <property type="match status" value="1"/>
</dbReference>
<dbReference type="SUPFAM" id="SSF52096">
    <property type="entry name" value="ClpP/crotonase"/>
    <property type="match status" value="1"/>
</dbReference>
<dbReference type="InterPro" id="IPR029045">
    <property type="entry name" value="ClpP/crotonase-like_dom_sf"/>
</dbReference>
<dbReference type="PANTHER" id="PTHR43602">
    <property type="match status" value="1"/>
</dbReference>
<dbReference type="Proteomes" id="UP000283063">
    <property type="component" value="Chromosome"/>
</dbReference>
<evidence type="ECO:0000256" key="5">
    <source>
        <dbReference type="ARBA" id="ARBA00037410"/>
    </source>
</evidence>
<sequence length="262" mass="28234">MTILKRHDTGAIAHLTLDTPKTLNALSDEMLAALQEQINTLSIDTTIKVVILSGSGKAFCAGHDIKQMNSARSSSDGGKSYYQDLFARCTAVMTGLQKLPQVVIAQVHGIATAAGCQLVASCDLAIAADDTRFGVNGVNIGLFCSTPMVALSRNIPRKHAFELLTTGKFMTATRAAELGLINHAVPNTQLEAETLQLANTIASKLAVAVKIGKQAFYQQLQMPVDQAYAYTSDVIVENLLYQDTIEGMTAFAEKRTPNWEKE</sequence>
<dbReference type="InterPro" id="IPR052377">
    <property type="entry name" value="Mitochondrial_ECH-domain"/>
</dbReference>
<dbReference type="GO" id="GO:0016836">
    <property type="term" value="F:hydro-lyase activity"/>
    <property type="evidence" value="ECO:0007669"/>
    <property type="project" value="TreeGrafter"/>
</dbReference>
<evidence type="ECO:0000256" key="6">
    <source>
        <dbReference type="ARBA" id="ARBA00040545"/>
    </source>
</evidence>
<dbReference type="AlphaFoldDB" id="A0A3T0N2W7"/>
<organism evidence="7 8">
    <name type="scientific">Parasedimentitalea marina</name>
    <dbReference type="NCBI Taxonomy" id="2483033"/>
    <lineage>
        <taxon>Bacteria</taxon>
        <taxon>Pseudomonadati</taxon>
        <taxon>Pseudomonadota</taxon>
        <taxon>Alphaproteobacteria</taxon>
        <taxon>Rhodobacterales</taxon>
        <taxon>Paracoccaceae</taxon>
        <taxon>Parasedimentitalea</taxon>
    </lineage>
</organism>
<evidence type="ECO:0000313" key="8">
    <source>
        <dbReference type="Proteomes" id="UP000283063"/>
    </source>
</evidence>